<comment type="caution">
    <text evidence="4">The sequence shown here is derived from an EMBL/GenBank/DDBJ whole genome shotgun (WGS) entry which is preliminary data.</text>
</comment>
<dbReference type="Pfam" id="PF09463">
    <property type="entry name" value="Opy2"/>
    <property type="match status" value="1"/>
</dbReference>
<keyword evidence="2" id="KW-0812">Transmembrane</keyword>
<dbReference type="AlphaFoldDB" id="A0A9W8BAB5"/>
<evidence type="ECO:0000259" key="3">
    <source>
        <dbReference type="Pfam" id="PF09463"/>
    </source>
</evidence>
<evidence type="ECO:0000256" key="1">
    <source>
        <dbReference type="SAM" id="MobiDB-lite"/>
    </source>
</evidence>
<reference evidence="4" key="1">
    <citation type="submission" date="2022-07" db="EMBL/GenBank/DDBJ databases">
        <title>Phylogenomic reconstructions and comparative analyses of Kickxellomycotina fungi.</title>
        <authorList>
            <person name="Reynolds N.K."/>
            <person name="Stajich J.E."/>
            <person name="Barry K."/>
            <person name="Grigoriev I.V."/>
            <person name="Crous P."/>
            <person name="Smith M.E."/>
        </authorList>
    </citation>
    <scope>NUCLEOTIDE SEQUENCE</scope>
    <source>
        <strain evidence="4">RSA 567</strain>
    </source>
</reference>
<dbReference type="Proteomes" id="UP001151582">
    <property type="component" value="Unassembled WGS sequence"/>
</dbReference>
<gene>
    <name evidence="4" type="ORF">H4R34_001986</name>
</gene>
<feature type="transmembrane region" description="Helical" evidence="2">
    <location>
        <begin position="106"/>
        <end position="129"/>
    </location>
</feature>
<evidence type="ECO:0000313" key="4">
    <source>
        <dbReference type="EMBL" id="KAJ1981664.1"/>
    </source>
</evidence>
<protein>
    <recommendedName>
        <fullName evidence="3">Membrane anchor Opy2 N-terminal domain-containing protein</fullName>
    </recommendedName>
</protein>
<feature type="region of interest" description="Disordered" evidence="1">
    <location>
        <begin position="386"/>
        <end position="438"/>
    </location>
</feature>
<feature type="region of interest" description="Disordered" evidence="1">
    <location>
        <begin position="236"/>
        <end position="295"/>
    </location>
</feature>
<feature type="compositionally biased region" description="Polar residues" evidence="1">
    <location>
        <begin position="314"/>
        <end position="324"/>
    </location>
</feature>
<keyword evidence="5" id="KW-1185">Reference proteome</keyword>
<dbReference type="Gene3D" id="1.20.5.510">
    <property type="entry name" value="Single helix bin"/>
    <property type="match status" value="1"/>
</dbReference>
<sequence>MDRKSNAVWDLCITVQLTRGLDLVALRSLYAYDALLVRRAATDNKVANMTDVPLDDNGCLDCSQQTLVTCPPCKSDERCVYTKRTCDACSVAICEAKEAESSTNTAAIIGGVVGGVVFVVLVAVFLFIWRKRKHPARKSAEFGQSFNQSSLRPDHSGARGMYGHESYMSSTLGVDPEKNSRFLSFGSHFPSGGEGSLFNALDTATPATINQAQVLKPVQAQVAQVKPKVVNIELVRSTSTRTKGGNGSTPDQSITSKESHATLSSHTPSNGNDSRVTSMAESEAPEENKRSTQVFEFKRVNTLTRSVSKRRNDVNQIQPSTSQLPPSPELNEKAVPALPRSESPNIDPPSVPLQSSSRMSLRIITAVSADPELSSEQFSDTGLTNALPLRSADSSTIAPPPTAHARQSRRLDSQPTGSDAPAFLESAATSSSTHPHAAMHDHATLATAPAALTQPPSPRVPSSSSSAAAGTAVATIHPTVPASQAYTAPDESAFSSSVMSQLSFANSLVSSFPEPPSTLPWMRRNSRSSHITHETHIQRDGGGLPEGFGATGHELLTDSLQGTPVMYPQANLAPVDEVDLASGTTTPAKPSAVKAHLANEIAPVPSSSSTEGSTKSASPVSPASHHSDPFSNAHEYREKQ</sequence>
<evidence type="ECO:0000313" key="5">
    <source>
        <dbReference type="Proteomes" id="UP001151582"/>
    </source>
</evidence>
<feature type="domain" description="Membrane anchor Opy2 N-terminal" evidence="3">
    <location>
        <begin position="59"/>
        <end position="94"/>
    </location>
</feature>
<feature type="region of interest" description="Disordered" evidence="1">
    <location>
        <begin position="581"/>
        <end position="640"/>
    </location>
</feature>
<dbReference type="EMBL" id="JANBQB010000116">
    <property type="protein sequence ID" value="KAJ1981664.1"/>
    <property type="molecule type" value="Genomic_DNA"/>
</dbReference>
<evidence type="ECO:0000256" key="2">
    <source>
        <dbReference type="SAM" id="Phobius"/>
    </source>
</evidence>
<dbReference type="InterPro" id="IPR018571">
    <property type="entry name" value="Membrane_anchor_Opy2_N"/>
</dbReference>
<feature type="compositionally biased region" description="Low complexity" evidence="1">
    <location>
        <begin position="606"/>
        <end position="624"/>
    </location>
</feature>
<feature type="region of interest" description="Disordered" evidence="1">
    <location>
        <begin position="307"/>
        <end position="357"/>
    </location>
</feature>
<dbReference type="OrthoDB" id="5600067at2759"/>
<feature type="compositionally biased region" description="Low complexity" evidence="1">
    <location>
        <begin position="426"/>
        <end position="436"/>
    </location>
</feature>
<feature type="compositionally biased region" description="Polar residues" evidence="1">
    <location>
        <begin position="236"/>
        <end position="280"/>
    </location>
</feature>
<name>A0A9W8BAB5_9FUNG</name>
<accession>A0A9W8BAB5</accession>
<proteinExistence type="predicted"/>
<keyword evidence="2" id="KW-1133">Transmembrane helix</keyword>
<keyword evidence="2" id="KW-0472">Membrane</keyword>
<organism evidence="4 5">
    <name type="scientific">Dimargaris verticillata</name>
    <dbReference type="NCBI Taxonomy" id="2761393"/>
    <lineage>
        <taxon>Eukaryota</taxon>
        <taxon>Fungi</taxon>
        <taxon>Fungi incertae sedis</taxon>
        <taxon>Zoopagomycota</taxon>
        <taxon>Kickxellomycotina</taxon>
        <taxon>Dimargaritomycetes</taxon>
        <taxon>Dimargaritales</taxon>
        <taxon>Dimargaritaceae</taxon>
        <taxon>Dimargaris</taxon>
    </lineage>
</organism>